<name>A0A143PKR6_LUTPR</name>
<organism evidence="2 3">
    <name type="scientific">Luteitalea pratensis</name>
    <dbReference type="NCBI Taxonomy" id="1855912"/>
    <lineage>
        <taxon>Bacteria</taxon>
        <taxon>Pseudomonadati</taxon>
        <taxon>Acidobacteriota</taxon>
        <taxon>Vicinamibacteria</taxon>
        <taxon>Vicinamibacterales</taxon>
        <taxon>Vicinamibacteraceae</taxon>
        <taxon>Luteitalea</taxon>
    </lineage>
</organism>
<evidence type="ECO:0000313" key="3">
    <source>
        <dbReference type="Proteomes" id="UP000076079"/>
    </source>
</evidence>
<dbReference type="PATRIC" id="fig|1813736.3.peg.1632"/>
<dbReference type="KEGG" id="abac:LuPra_01574"/>
<dbReference type="Pfam" id="PF07676">
    <property type="entry name" value="PD40"/>
    <property type="match status" value="1"/>
</dbReference>
<keyword evidence="1" id="KW-0812">Transmembrane</keyword>
<dbReference type="AlphaFoldDB" id="A0A143PKR6"/>
<keyword evidence="1" id="KW-1133">Transmembrane helix</keyword>
<protein>
    <submittedName>
        <fullName evidence="2">Translocation protein TolB</fullName>
    </submittedName>
</protein>
<gene>
    <name evidence="2" type="ORF">LuPra_01574</name>
</gene>
<dbReference type="Gene3D" id="2.120.10.30">
    <property type="entry name" value="TolB, C-terminal domain"/>
    <property type="match status" value="1"/>
</dbReference>
<dbReference type="SUPFAM" id="SSF82171">
    <property type="entry name" value="DPP6 N-terminal domain-like"/>
    <property type="match status" value="1"/>
</dbReference>
<evidence type="ECO:0000256" key="1">
    <source>
        <dbReference type="SAM" id="Phobius"/>
    </source>
</evidence>
<sequence length="343" mass="37725">MNEPVVPAELALVPVDRRRAWAFVGICVFAAILAVGYATVVVTRRSRPATAAAAVPLRTEPPARPYLVVSSAEPGDRWGRLVLVSAVAPKAGVFVTPLSCERTHMAGGRGACLRQDPATSKYALEIFDETFRTRHRLPLTGVPSRTRVSPDGRWAAATVFEQGHSYAEEGFSTRTTIVDTAAGRVYADLEQFEVERDGRRFKGADFNFWGVTFARDSDTFYATLSSGGVNYLVTGRITTRRAKVVRTGVECPSLSPDGTRIAYKHRVSHDAWQLWLFDLQTGEERALSRETRNLDDQVDWLDDGHVIYQLVGVSGANVWSIETSGSASPRLLVEHAFSPSVIR</sequence>
<keyword evidence="3" id="KW-1185">Reference proteome</keyword>
<dbReference type="OrthoDB" id="9808778at2"/>
<dbReference type="STRING" id="1855912.LuPra_01574"/>
<reference evidence="3" key="2">
    <citation type="submission" date="2016-04" db="EMBL/GenBank/DDBJ databases">
        <title>First Complete Genome Sequence of a Subdivision 6 Acidobacterium.</title>
        <authorList>
            <person name="Huang S."/>
            <person name="Vieira S."/>
            <person name="Bunk B."/>
            <person name="Riedel T."/>
            <person name="Sproeer C."/>
            <person name="Overmann J."/>
        </authorList>
    </citation>
    <scope>NUCLEOTIDE SEQUENCE [LARGE SCALE GENOMIC DNA]</scope>
    <source>
        <strain evidence="3">DSM 100886 HEG_-6_39</strain>
    </source>
</reference>
<dbReference type="EMBL" id="CP015136">
    <property type="protein sequence ID" value="AMY08374.1"/>
    <property type="molecule type" value="Genomic_DNA"/>
</dbReference>
<accession>A0A143PKR6</accession>
<feature type="transmembrane region" description="Helical" evidence="1">
    <location>
        <begin position="20"/>
        <end position="42"/>
    </location>
</feature>
<reference evidence="2 3" key="1">
    <citation type="journal article" date="2016" name="Genome Announc.">
        <title>First Complete Genome Sequence of a Subdivision 6 Acidobacterium Strain.</title>
        <authorList>
            <person name="Huang S."/>
            <person name="Vieira S."/>
            <person name="Bunk B."/>
            <person name="Riedel T."/>
            <person name="Sproer C."/>
            <person name="Overmann J."/>
        </authorList>
    </citation>
    <scope>NUCLEOTIDE SEQUENCE [LARGE SCALE GENOMIC DNA]</scope>
    <source>
        <strain evidence="3">DSM 100886 HEG_-6_39</strain>
    </source>
</reference>
<evidence type="ECO:0000313" key="2">
    <source>
        <dbReference type="EMBL" id="AMY08374.1"/>
    </source>
</evidence>
<proteinExistence type="predicted"/>
<dbReference type="InterPro" id="IPR011042">
    <property type="entry name" value="6-blade_b-propeller_TolB-like"/>
</dbReference>
<dbReference type="Proteomes" id="UP000076079">
    <property type="component" value="Chromosome"/>
</dbReference>
<keyword evidence="1" id="KW-0472">Membrane</keyword>
<dbReference type="RefSeq" id="WP_110170228.1">
    <property type="nucleotide sequence ID" value="NZ_CP015136.1"/>
</dbReference>
<dbReference type="InterPro" id="IPR011659">
    <property type="entry name" value="WD40"/>
</dbReference>